<dbReference type="RefSeq" id="XP_067691152.1">
    <property type="nucleotide sequence ID" value="XM_067835781.1"/>
</dbReference>
<feature type="transmembrane region" description="Helical" evidence="1">
    <location>
        <begin position="312"/>
        <end position="333"/>
    </location>
</feature>
<keyword evidence="1" id="KW-0472">Membrane</keyword>
<feature type="transmembrane region" description="Helical" evidence="1">
    <location>
        <begin position="111"/>
        <end position="127"/>
    </location>
</feature>
<evidence type="ECO:0000313" key="3">
    <source>
        <dbReference type="Proteomes" id="UP000674179"/>
    </source>
</evidence>
<sequence length="558" mass="59531">MAAGTRRGLLVLAVYSFVVQSLRVVFSTLFVEYYTYSFLLVADTRRVNTVGLTDNEGGRLHFSKLGLGMLVAAQLVYLVCSVLHRAGVVAFSSVFALAWRPQRLAPDEHSFAFAFGASWWVLRLPFLPSAVSFTLATAAVGVFSDRCIAFAQNAMREIAAQPPTEEKSVELAFRAASGGAAVVVLIAALLYDGTSPKKGPLREFHWCLVVLCGAALCTFSGLQRWRCSFQGEGVAKTVREDFSVGSRPVSGLSAATVAEFHDFVHQTWQRRSMKALLVVRALHCFAHTAAVSFFHLFLALGCAPLLSAAVRAIILALVVAAPSFLAPTLVASASFVGKKGLVSVMLLGVCTVGLVSLVAAFLTRGVAGVEFESAVAEGSAGVSSTTAVWLCAVLMIMLRLLLDSVHDLLDLAQQDVVEEDAILFGRSNLMAASTKRLCSVVAAPMESLSRITTLLLLAFTNAFEGDVPTPPAITSSSGTTTTQATSVLEKAAPAGALEWAAMANMASAVLAVLSLQTGGVALMMLVVWYRYYNLDGKHLQFVQMATRKRKDEQSVAIV</sequence>
<feature type="transmembrane region" description="Helical" evidence="1">
    <location>
        <begin position="75"/>
        <end position="99"/>
    </location>
</feature>
<keyword evidence="1" id="KW-0812">Transmembrane</keyword>
<feature type="transmembrane region" description="Helical" evidence="1">
    <location>
        <begin position="133"/>
        <end position="151"/>
    </location>
</feature>
<dbReference type="KEGG" id="lenr:94171291"/>
<feature type="transmembrane region" description="Helical" evidence="1">
    <location>
        <begin position="203"/>
        <end position="222"/>
    </location>
</feature>
<organism evidence="2 3">
    <name type="scientific">Leishmania enriettii</name>
    <dbReference type="NCBI Taxonomy" id="5663"/>
    <lineage>
        <taxon>Eukaryota</taxon>
        <taxon>Discoba</taxon>
        <taxon>Euglenozoa</taxon>
        <taxon>Kinetoplastea</taxon>
        <taxon>Metakinetoplastina</taxon>
        <taxon>Trypanosomatida</taxon>
        <taxon>Trypanosomatidae</taxon>
        <taxon>Leishmaniinae</taxon>
        <taxon>Leishmania</taxon>
    </lineage>
</organism>
<keyword evidence="3" id="KW-1185">Reference proteome</keyword>
<feature type="transmembrane region" description="Helical" evidence="1">
    <location>
        <begin position="277"/>
        <end position="300"/>
    </location>
</feature>
<proteinExistence type="predicted"/>
<reference evidence="2 3" key="1">
    <citation type="submission" date="2021-02" db="EMBL/GenBank/DDBJ databases">
        <title>Leishmania (Mundinia) enrietti genome sequencing and assembly.</title>
        <authorList>
            <person name="Almutairi H."/>
            <person name="Gatherer D."/>
        </authorList>
    </citation>
    <scope>NUCLEOTIDE SEQUENCE [LARGE SCALE GENOMIC DNA]</scope>
    <source>
        <strain evidence="2">CUR178</strain>
    </source>
</reference>
<keyword evidence="1" id="KW-1133">Transmembrane helix</keyword>
<protein>
    <recommendedName>
        <fullName evidence="4">Transmembrane protein</fullName>
    </recommendedName>
</protein>
<feature type="transmembrane region" description="Helical" evidence="1">
    <location>
        <begin position="382"/>
        <end position="402"/>
    </location>
</feature>
<dbReference type="EMBL" id="JAFHKP010000029">
    <property type="protein sequence ID" value="KAG5473959.1"/>
    <property type="molecule type" value="Genomic_DNA"/>
</dbReference>
<accession>A0A836KF60</accession>
<dbReference type="GeneID" id="94171291"/>
<feature type="transmembrane region" description="Helical" evidence="1">
    <location>
        <begin position="508"/>
        <end position="529"/>
    </location>
</feature>
<evidence type="ECO:0000313" key="2">
    <source>
        <dbReference type="EMBL" id="KAG5473959.1"/>
    </source>
</evidence>
<evidence type="ECO:0000256" key="1">
    <source>
        <dbReference type="SAM" id="Phobius"/>
    </source>
</evidence>
<evidence type="ECO:0008006" key="4">
    <source>
        <dbReference type="Google" id="ProtNLM"/>
    </source>
</evidence>
<comment type="caution">
    <text evidence="2">The sequence shown here is derived from an EMBL/GenBank/DDBJ whole genome shotgun (WGS) entry which is preliminary data.</text>
</comment>
<feature type="transmembrane region" description="Helical" evidence="1">
    <location>
        <begin position="340"/>
        <end position="362"/>
    </location>
</feature>
<dbReference type="Proteomes" id="UP000674179">
    <property type="component" value="Chromosome 29"/>
</dbReference>
<gene>
    <name evidence="2" type="ORF">CUR178_04069</name>
</gene>
<name>A0A836KF60_LEIEN</name>
<feature type="transmembrane region" description="Helical" evidence="1">
    <location>
        <begin position="171"/>
        <end position="191"/>
    </location>
</feature>
<dbReference type="AlphaFoldDB" id="A0A836KF60"/>
<dbReference type="OrthoDB" id="273587at2759"/>